<sequence>MPPAHAIHGSLHSTVPAVCICVCVCPPPSLPTASCDSTDSRRQPRIVASPHPTLCQPARDDAVGVAPLVPACTLLIMRLSATHLQPVRVRSQPPQSSTADGRRCAAAAGIRTQPTRARPVAGASPASFSSTWIAWVAKLKSALGEGSRSTSLPLLAPILRVLSSACFSFPSHRARQSVNHILPDSTVQLKPSGSPKALAPAPTTHTHPCAFPLSQEFLWARAAFLSVPLTHIYQQRPQLGIAPNITVQSCGRGLLRPRRLRFGTTLLQ</sequence>
<evidence type="ECO:0000313" key="1">
    <source>
        <dbReference type="EMBL" id="KAF2866550.1"/>
    </source>
</evidence>
<dbReference type="Proteomes" id="UP000481861">
    <property type="component" value="Unassembled WGS sequence"/>
</dbReference>
<comment type="caution">
    <text evidence="1">The sequence shown here is derived from an EMBL/GenBank/DDBJ whole genome shotgun (WGS) entry which is preliminary data.</text>
</comment>
<gene>
    <name evidence="1" type="ORF">BDV95DRAFT_202698</name>
</gene>
<dbReference type="EMBL" id="JAADJZ010000027">
    <property type="protein sequence ID" value="KAF2866550.1"/>
    <property type="molecule type" value="Genomic_DNA"/>
</dbReference>
<proteinExistence type="predicted"/>
<accession>A0A7C8I6P8</accession>
<dbReference type="AlphaFoldDB" id="A0A7C8I6P8"/>
<organism evidence="1 2">
    <name type="scientific">Massariosphaeria phaeospora</name>
    <dbReference type="NCBI Taxonomy" id="100035"/>
    <lineage>
        <taxon>Eukaryota</taxon>
        <taxon>Fungi</taxon>
        <taxon>Dikarya</taxon>
        <taxon>Ascomycota</taxon>
        <taxon>Pezizomycotina</taxon>
        <taxon>Dothideomycetes</taxon>
        <taxon>Pleosporomycetidae</taxon>
        <taxon>Pleosporales</taxon>
        <taxon>Pleosporales incertae sedis</taxon>
        <taxon>Massariosphaeria</taxon>
    </lineage>
</organism>
<reference evidence="1 2" key="1">
    <citation type="submission" date="2020-01" db="EMBL/GenBank/DDBJ databases">
        <authorList>
            <consortium name="DOE Joint Genome Institute"/>
            <person name="Haridas S."/>
            <person name="Albert R."/>
            <person name="Binder M."/>
            <person name="Bloem J."/>
            <person name="Labutti K."/>
            <person name="Salamov A."/>
            <person name="Andreopoulos B."/>
            <person name="Baker S.E."/>
            <person name="Barry K."/>
            <person name="Bills G."/>
            <person name="Bluhm B.H."/>
            <person name="Cannon C."/>
            <person name="Castanera R."/>
            <person name="Culley D.E."/>
            <person name="Daum C."/>
            <person name="Ezra D."/>
            <person name="Gonzalez J.B."/>
            <person name="Henrissat B."/>
            <person name="Kuo A."/>
            <person name="Liang C."/>
            <person name="Lipzen A."/>
            <person name="Lutzoni F."/>
            <person name="Magnuson J."/>
            <person name="Mondo S."/>
            <person name="Nolan M."/>
            <person name="Ohm R."/>
            <person name="Pangilinan J."/>
            <person name="Park H.-J.H."/>
            <person name="Ramirez L."/>
            <person name="Alfaro M."/>
            <person name="Sun H."/>
            <person name="Tritt A."/>
            <person name="Yoshinaga Y."/>
            <person name="Zwiers L.-H.L."/>
            <person name="Turgeon B.G."/>
            <person name="Goodwin S.B."/>
            <person name="Spatafora J.W."/>
            <person name="Crous P.W."/>
            <person name="Grigoriev I.V."/>
        </authorList>
    </citation>
    <scope>NUCLEOTIDE SEQUENCE [LARGE SCALE GENOMIC DNA]</scope>
    <source>
        <strain evidence="1 2">CBS 611.86</strain>
    </source>
</reference>
<protein>
    <submittedName>
        <fullName evidence="1">Uncharacterized protein</fullName>
    </submittedName>
</protein>
<name>A0A7C8I6P8_9PLEO</name>
<keyword evidence="2" id="KW-1185">Reference proteome</keyword>
<evidence type="ECO:0000313" key="2">
    <source>
        <dbReference type="Proteomes" id="UP000481861"/>
    </source>
</evidence>